<proteinExistence type="predicted"/>
<protein>
    <submittedName>
        <fullName evidence="1">Uncharacterized protein</fullName>
    </submittedName>
</protein>
<organism evidence="1 2">
    <name type="scientific">Priestia megaterium</name>
    <name type="common">Bacillus megaterium</name>
    <dbReference type="NCBI Taxonomy" id="1404"/>
    <lineage>
        <taxon>Bacteria</taxon>
        <taxon>Bacillati</taxon>
        <taxon>Bacillota</taxon>
        <taxon>Bacilli</taxon>
        <taxon>Bacillales</taxon>
        <taxon>Bacillaceae</taxon>
        <taxon>Priestia</taxon>
    </lineage>
</organism>
<dbReference type="AlphaFoldDB" id="A0ABD4WMS8"/>
<evidence type="ECO:0000313" key="2">
    <source>
        <dbReference type="Proteomes" id="UP001213771"/>
    </source>
</evidence>
<dbReference type="EMBL" id="JARAOX010000123">
    <property type="protein sequence ID" value="MDD9781489.1"/>
    <property type="molecule type" value="Genomic_DNA"/>
</dbReference>
<gene>
    <name evidence="1" type="ORF">PVE99_03590</name>
</gene>
<dbReference type="RefSeq" id="WP_274588591.1">
    <property type="nucleotide sequence ID" value="NZ_JARAOX010000123.1"/>
</dbReference>
<name>A0ABD4WMS8_PRIMG</name>
<evidence type="ECO:0000313" key="1">
    <source>
        <dbReference type="EMBL" id="MDD9781489.1"/>
    </source>
</evidence>
<reference evidence="1 2" key="1">
    <citation type="submission" date="2023-02" db="EMBL/GenBank/DDBJ databases">
        <authorList>
            <person name="Olszewska D."/>
        </authorList>
    </citation>
    <scope>NUCLEOTIDE SEQUENCE [LARGE SCALE GENOMIC DNA]</scope>
    <source>
        <strain evidence="1 2">FDU301</strain>
    </source>
</reference>
<comment type="caution">
    <text evidence="1">The sequence shown here is derived from an EMBL/GenBank/DDBJ whole genome shotgun (WGS) entry which is preliminary data.</text>
</comment>
<sequence length="54" mass="6232">MAHKHAGKKYNDDFKKTFNQSFFISTYDTCWGNCLNIVQTAKELLYISVVLSVL</sequence>
<dbReference type="Proteomes" id="UP001213771">
    <property type="component" value="Unassembled WGS sequence"/>
</dbReference>
<accession>A0ABD4WMS8</accession>